<sequence length="168" mass="19374">MEIQENHQESWSETESTESRSTPMGFSGPMSGPLGSRFRDDENLVEVRFDVRDDIVSIQNIRGVDSETALLASHLEKRPSSLSVRLRKVSQELKRMTSSKKFDRVDRAKSGVARALKGLRFMTRNVGSARWPEVEKRFDELVVDEKLPKRRFSQCIGIKFPHYIFVKE</sequence>
<feature type="region of interest" description="Disordered" evidence="1">
    <location>
        <begin position="1"/>
        <end position="38"/>
    </location>
</feature>
<comment type="caution">
    <text evidence="3">The sequence shown here is derived from an EMBL/GenBank/DDBJ whole genome shotgun (WGS) entry which is preliminary data.</text>
</comment>
<organism evidence="3 4">
    <name type="scientific">Canavalia gladiata</name>
    <name type="common">Sword bean</name>
    <name type="synonym">Dolichos gladiatus</name>
    <dbReference type="NCBI Taxonomy" id="3824"/>
    <lineage>
        <taxon>Eukaryota</taxon>
        <taxon>Viridiplantae</taxon>
        <taxon>Streptophyta</taxon>
        <taxon>Embryophyta</taxon>
        <taxon>Tracheophyta</taxon>
        <taxon>Spermatophyta</taxon>
        <taxon>Magnoliopsida</taxon>
        <taxon>eudicotyledons</taxon>
        <taxon>Gunneridae</taxon>
        <taxon>Pentapetalae</taxon>
        <taxon>rosids</taxon>
        <taxon>fabids</taxon>
        <taxon>Fabales</taxon>
        <taxon>Fabaceae</taxon>
        <taxon>Papilionoideae</taxon>
        <taxon>50 kb inversion clade</taxon>
        <taxon>NPAAA clade</taxon>
        <taxon>indigoferoid/millettioid clade</taxon>
        <taxon>Phaseoleae</taxon>
        <taxon>Canavalia</taxon>
    </lineage>
</organism>
<reference evidence="3 4" key="1">
    <citation type="submission" date="2024-01" db="EMBL/GenBank/DDBJ databases">
        <title>The genomes of 5 underutilized Papilionoideae crops provide insights into root nodulation and disease resistanc.</title>
        <authorList>
            <person name="Jiang F."/>
        </authorList>
    </citation>
    <scope>NUCLEOTIDE SEQUENCE [LARGE SCALE GENOMIC DNA]</scope>
    <source>
        <strain evidence="3">LVBAO_FW01</strain>
        <tissue evidence="3">Leaves</tissue>
    </source>
</reference>
<evidence type="ECO:0000256" key="1">
    <source>
        <dbReference type="SAM" id="MobiDB-lite"/>
    </source>
</evidence>
<gene>
    <name evidence="3" type="ORF">VNO77_18343</name>
</gene>
<evidence type="ECO:0000259" key="2">
    <source>
        <dbReference type="Pfam" id="PF08414"/>
    </source>
</evidence>
<feature type="domain" description="NADPH oxidase Respiratory burst" evidence="2">
    <location>
        <begin position="104"/>
        <end position="159"/>
    </location>
</feature>
<feature type="compositionally biased region" description="Basic and acidic residues" evidence="1">
    <location>
        <begin position="1"/>
        <end position="10"/>
    </location>
</feature>
<dbReference type="GO" id="GO:0004601">
    <property type="term" value="F:peroxidase activity"/>
    <property type="evidence" value="ECO:0007669"/>
    <property type="project" value="InterPro"/>
</dbReference>
<dbReference type="Gene3D" id="1.10.238.10">
    <property type="entry name" value="EF-hand"/>
    <property type="match status" value="1"/>
</dbReference>
<dbReference type="AlphaFoldDB" id="A0AAN9LKR7"/>
<name>A0AAN9LKR7_CANGL</name>
<dbReference type="GO" id="GO:0050664">
    <property type="term" value="F:oxidoreductase activity, acting on NAD(P)H, oxygen as acceptor"/>
    <property type="evidence" value="ECO:0007669"/>
    <property type="project" value="InterPro"/>
</dbReference>
<proteinExistence type="predicted"/>
<dbReference type="EMBL" id="JAYMYQ010000004">
    <property type="protein sequence ID" value="KAK7337756.1"/>
    <property type="molecule type" value="Genomic_DNA"/>
</dbReference>
<accession>A0AAN9LKR7</accession>
<dbReference type="InterPro" id="IPR013623">
    <property type="entry name" value="NADPH_Ox"/>
</dbReference>
<evidence type="ECO:0000313" key="3">
    <source>
        <dbReference type="EMBL" id="KAK7337756.1"/>
    </source>
</evidence>
<evidence type="ECO:0000313" key="4">
    <source>
        <dbReference type="Proteomes" id="UP001367508"/>
    </source>
</evidence>
<keyword evidence="4" id="KW-1185">Reference proteome</keyword>
<dbReference type="Pfam" id="PF08414">
    <property type="entry name" value="NADPH_Ox"/>
    <property type="match status" value="1"/>
</dbReference>
<dbReference type="Proteomes" id="UP001367508">
    <property type="component" value="Unassembled WGS sequence"/>
</dbReference>
<protein>
    <recommendedName>
        <fullName evidence="2">NADPH oxidase Respiratory burst domain-containing protein</fullName>
    </recommendedName>
</protein>
<feature type="compositionally biased region" description="Low complexity" evidence="1">
    <location>
        <begin position="11"/>
        <end position="22"/>
    </location>
</feature>